<evidence type="ECO:0000256" key="4">
    <source>
        <dbReference type="ARBA" id="ARBA00022729"/>
    </source>
</evidence>
<dbReference type="SMART" id="SM00327">
    <property type="entry name" value="VWA"/>
    <property type="match status" value="12"/>
</dbReference>
<feature type="non-terminal residue" evidence="10">
    <location>
        <position position="2549"/>
    </location>
</feature>
<dbReference type="EMBL" id="JAATIS010005477">
    <property type="protein sequence ID" value="KAG2459164.1"/>
    <property type="molecule type" value="Genomic_DNA"/>
</dbReference>
<feature type="non-terminal residue" evidence="10">
    <location>
        <position position="1"/>
    </location>
</feature>
<evidence type="ECO:0000256" key="3">
    <source>
        <dbReference type="ARBA" id="ARBA00022530"/>
    </source>
</evidence>
<evidence type="ECO:0000256" key="8">
    <source>
        <dbReference type="SAM" id="MobiDB-lite"/>
    </source>
</evidence>
<dbReference type="FunFam" id="3.40.50.410:FF:000003">
    <property type="entry name" value="Collagen type VI alpha 3 chain"/>
    <property type="match status" value="11"/>
</dbReference>
<feature type="domain" description="VWFA" evidence="9">
    <location>
        <begin position="689"/>
        <end position="861"/>
    </location>
</feature>
<protein>
    <submittedName>
        <fullName evidence="10">CO6A3 protein</fullName>
    </submittedName>
</protein>
<dbReference type="Gene3D" id="3.40.50.410">
    <property type="entry name" value="von Willebrand factor, type A domain"/>
    <property type="match status" value="11"/>
</dbReference>
<dbReference type="PANTHER" id="PTHR24020">
    <property type="entry name" value="COLLAGEN ALPHA"/>
    <property type="match status" value="1"/>
</dbReference>
<feature type="domain" description="VWFA" evidence="9">
    <location>
        <begin position="2089"/>
        <end position="2265"/>
    </location>
</feature>
<feature type="domain" description="VWFA" evidence="9">
    <location>
        <begin position="1084"/>
        <end position="1256"/>
    </location>
</feature>
<evidence type="ECO:0000256" key="5">
    <source>
        <dbReference type="ARBA" id="ARBA00022737"/>
    </source>
</evidence>
<name>A0A8X8BLH6_POLSE</name>
<dbReference type="PRINTS" id="PR00453">
    <property type="entry name" value="VWFADOMAIN"/>
</dbReference>
<dbReference type="PANTHER" id="PTHR24020:SF13">
    <property type="entry name" value="COLLAGEN ALPHA-3(VI) CHAIN"/>
    <property type="match status" value="1"/>
</dbReference>
<comment type="subcellular location">
    <subcellularLocation>
        <location evidence="1">Secreted</location>
        <location evidence="1">Extracellular space</location>
        <location evidence="1">Extracellular matrix</location>
    </subcellularLocation>
</comment>
<dbReference type="GO" id="GO:0007155">
    <property type="term" value="P:cell adhesion"/>
    <property type="evidence" value="ECO:0007669"/>
    <property type="project" value="UniProtKB-KW"/>
</dbReference>
<feature type="domain" description="VWFA" evidence="9">
    <location>
        <begin position="93"/>
        <end position="265"/>
    </location>
</feature>
<dbReference type="InterPro" id="IPR050525">
    <property type="entry name" value="ECM_Assembly_Org"/>
</dbReference>
<dbReference type="Proteomes" id="UP000886611">
    <property type="component" value="Unassembled WGS sequence"/>
</dbReference>
<evidence type="ECO:0000259" key="9">
    <source>
        <dbReference type="PROSITE" id="PS50234"/>
    </source>
</evidence>
<dbReference type="FunFam" id="3.40.50.410:FF:000037">
    <property type="entry name" value="Collagen type VI alpha 3 chain"/>
    <property type="match status" value="1"/>
</dbReference>
<keyword evidence="4" id="KW-0732">Signal</keyword>
<feature type="domain" description="VWFA" evidence="9">
    <location>
        <begin position="492"/>
        <end position="668"/>
    </location>
</feature>
<evidence type="ECO:0000256" key="1">
    <source>
        <dbReference type="ARBA" id="ARBA00004498"/>
    </source>
</evidence>
<comment type="caution">
    <text evidence="10">The sequence shown here is derived from an EMBL/GenBank/DDBJ whole genome shotgun (WGS) entry which is preliminary data.</text>
</comment>
<organism evidence="10 11">
    <name type="scientific">Polypterus senegalus</name>
    <name type="common">Senegal bichir</name>
    <dbReference type="NCBI Taxonomy" id="55291"/>
    <lineage>
        <taxon>Eukaryota</taxon>
        <taxon>Metazoa</taxon>
        <taxon>Chordata</taxon>
        <taxon>Craniata</taxon>
        <taxon>Vertebrata</taxon>
        <taxon>Euteleostomi</taxon>
        <taxon>Actinopterygii</taxon>
        <taxon>Polypteriformes</taxon>
        <taxon>Polypteridae</taxon>
        <taxon>Polypterus</taxon>
    </lineage>
</organism>
<feature type="domain" description="VWFA" evidence="9">
    <location>
        <begin position="1483"/>
        <end position="1659"/>
    </location>
</feature>
<evidence type="ECO:0000256" key="6">
    <source>
        <dbReference type="ARBA" id="ARBA00022889"/>
    </source>
</evidence>
<reference evidence="10 11" key="1">
    <citation type="journal article" date="2021" name="Cell">
        <title>Tracing the genetic footprints of vertebrate landing in non-teleost ray-finned fishes.</title>
        <authorList>
            <person name="Bi X."/>
            <person name="Wang K."/>
            <person name="Yang L."/>
            <person name="Pan H."/>
            <person name="Jiang H."/>
            <person name="Wei Q."/>
            <person name="Fang M."/>
            <person name="Yu H."/>
            <person name="Zhu C."/>
            <person name="Cai Y."/>
            <person name="He Y."/>
            <person name="Gan X."/>
            <person name="Zeng H."/>
            <person name="Yu D."/>
            <person name="Zhu Y."/>
            <person name="Jiang H."/>
            <person name="Qiu Q."/>
            <person name="Yang H."/>
            <person name="Zhang Y.E."/>
            <person name="Wang W."/>
            <person name="Zhu M."/>
            <person name="He S."/>
            <person name="Zhang G."/>
        </authorList>
    </citation>
    <scope>NUCLEOTIDE SEQUENCE [LARGE SCALE GENOMIC DNA]</scope>
    <source>
        <strain evidence="10">Bchr_013</strain>
    </source>
</reference>
<feature type="compositionally biased region" description="Gly residues" evidence="8">
    <location>
        <begin position="2504"/>
        <end position="2516"/>
    </location>
</feature>
<gene>
    <name evidence="10" type="primary">Col6a3_1</name>
    <name evidence="10" type="ORF">GTO96_0018747</name>
</gene>
<dbReference type="PROSITE" id="PS50234">
    <property type="entry name" value="VWFA"/>
    <property type="match status" value="11"/>
</dbReference>
<feature type="region of interest" description="Disordered" evidence="8">
    <location>
        <begin position="2495"/>
        <end position="2533"/>
    </location>
</feature>
<keyword evidence="3" id="KW-0272">Extracellular matrix</keyword>
<dbReference type="InterPro" id="IPR002035">
    <property type="entry name" value="VWF_A"/>
</dbReference>
<feature type="domain" description="VWFA" evidence="9">
    <location>
        <begin position="888"/>
        <end position="1060"/>
    </location>
</feature>
<feature type="domain" description="VWFA" evidence="9">
    <location>
        <begin position="1888"/>
        <end position="2060"/>
    </location>
</feature>
<keyword evidence="11" id="KW-1185">Reference proteome</keyword>
<proteinExistence type="predicted"/>
<dbReference type="SUPFAM" id="SSF53300">
    <property type="entry name" value="vWA-like"/>
    <property type="match status" value="12"/>
</dbReference>
<keyword evidence="6" id="KW-0130">Cell adhesion</keyword>
<feature type="domain" description="VWFA" evidence="9">
    <location>
        <begin position="1284"/>
        <end position="1459"/>
    </location>
</feature>
<evidence type="ECO:0000313" key="11">
    <source>
        <dbReference type="Proteomes" id="UP000886611"/>
    </source>
</evidence>
<feature type="region of interest" description="Disordered" evidence="8">
    <location>
        <begin position="1"/>
        <end position="24"/>
    </location>
</feature>
<feature type="domain" description="VWFA" evidence="9">
    <location>
        <begin position="1689"/>
        <end position="1861"/>
    </location>
</feature>
<sequence length="2549" mass="277315">MKKKKCLPGIGGLSNPDTEIPSKQTPHISVPSLSVAFCVAYHAFYASTGPPERCHRPSFFSVSLTDCVFLMLIHSSLSVLLCFVVASEGAKRDIVFLMDGSEENKSAFPALREFVTKMVENLLVAGDEDRVAVVQFSDVAEPAFYLNTYLRKEEILNFVQGLRPRGGSPRNTGAALHFVKDNVFVPSAGSRLREAVPQILILLTSGRSEDDIRASANALKQMGVVPLTVGDSNADTLELQMVAFEPSHAFSLPDFDDLPRIQQQLLTFVRGVVGQGRPEVPTVLVDREGAKRDIVFLLDASDDTADGFPSLREFLVKIVEHLDMDGNRDRVAVIQYSNEPVTSFYLNTFLTKPDVLDALRALRHLGGPLRNAGRALDFVKKNIFVPSAGSRHLDGVPQVLIYVSGGRSRDDVRAAVTALKQQGVVPFSVGTSEADTLELQTVSYDPSFALSVPGFDRLDSVEQQLLSRLKRVDRLRTPEPPVLVEREGAERDVVFLVDGSDETRNGFPAVQEFLIRLVEKLDVQPNKDRVSVVQYSNDADVQFYLSTYFTKEDVLNAIRQLRHKGGKALNMGAALHFVKDNVFIPSAGSRLHAGVPQVLTVLSAGRSTDDIRGPVSSLKKLGVVLFGIGIQKADTLELQIISHDPSFAMSVPEFSDLVGIQQQFLSTMTNIPGEKKNDLQGHLEDGNTDVVFLLDGSDDNKNGFKAMCEFIIKVVENFDVQTKRDQVAVVQYSDEVAVHFFLNTFSTNGEVISAIRSMQPRGGGPLSTGKALQFVKDKVLVSSAGSRRAAGIPQFLILLTSGKSRDDVRREALALKRLGILSFGVGAQNADTLELQTISHDPSFALSVSDVDDLSLVLQPLSFFMRLSMQKRPETPTFAVEFQGFQKDVVFVLDGSDDTRNGFPAMRDFIQGVVETLDVQEDKDRVAVVQYSNDPEANLFFNSHSTKEDVLNAVRGLRHKGGRPLNTGAALQFVRDAILSSAAGSRHGSGVPQILILLSAGTSGDDITGPGSALREMGVVSFAVGIRNADDRELQALSYGPDFAFTTSEFSELPNVQQQIVSSLRGIAEESTEAPLVSLAAPMDVVFLLDGSDDIKNTFPVMRDFVQRIVEMLEVQEDKDRVAVVQYSNEQDASLFLNTYFTKEDVLSAVRAIRHKGGRPLNTGAALQFVRDAILSSAAGGRHGSGVPQILVLLSAGTSGDDVRAPSSALKRSGVVIFAIGTKNTDSEELQMLSHNATFALSLTNFSDLPNVQEQLVRSMKAISRRRASQSPLIPVGVDGTQRDVVFLLDGSSDTRNAFPAMRDFVRRIVETLDVQENQDRVAVVQYSNDQDARLFLNTHFSKEDVLNAIRGLRHKGGRPLNTGAALRFVKDSVFSSSAGSRPADVPKILIVLSGGPSADDVQRPSAALKQKGVLSFSIGARSADDPELQALSYHPDYALRVPDLSDLPSIQQALVSTLRTLSKKRQLRPPTVTVESEGAKKDVVFVIDGSDDAASKFSFIKEFLRRVVESLSVAPNKIRVGIVQYSDVPFSEMLLNSHTTKEGVLNSIKQIQHRGGSERNIGAALQHVRSEVLTPQAGSRIREGVPQFLIVLVGGTSTDDVRGPAVTLKQSKVVPFGIGTGNAKTSELQTISYNPNFSFKVNDFSNLFDIQQQFINSLTELSVEDIEKSGPVYPTEEPDRGVFGEKRDIVFLVDGSNNVRNEFGAIRDMISKVVKRVDVGLNKVRVSLVQYSDQPKVEFLLNEFSTRDEVLNALNRMRGRGGNVVNTGRALEYVGRNVFQRAGGSRIEEGVPQVLVVVTGSPSSDDVSGPAEQLKLSNVAPLAVGAKNADTKELRTISLLPDQSFVVREIRDLQNLDDQVVDAVTTVKITDRPAPTQIIIPDLGKKDIIFLIDGSTNVGPQGIVHIRDFMLQVLQQLDISPDQIRVGVVQYSNTQKTEFSLGTHTNKNAVINAVRRLRQLGGSPANLAQGIEYVLRNELRDSAGARPSVASQHLVVLTGGSSSTDVSNYGNILRGSNVNCIGIGSREADFNQLGAIATSPDDVLRVNNLQALINIPERVLVRLSKGSIPTEAPDIDVPVPEIKPKIADIVFLVDGTINFGRDNFKEVMQFIIGLIDSIYDEKDSIQISLAQYATDVKDEFLLNTHKTKDDIIEAIEKTNYRGGNKLNTGAAIKHIQDKHFIKPSGSRRDQGVPQIAFVVTGGKSLDDGQKAAMGLKAEGYRVYAVGVGNVEDEINKLGSESTTVFRAVNVQELSELNEQILETLVDDMKGIKLCTGTKDIVKECNLEVLVGFDVTNVSPGSSIFVEQKGLESKVEAALQRISQMRPTSCSGTQVPTVRVGILALNAAGQKSVFDLAAYKPELVEKFRGLRTKGPYILASRTINAYRDQFKSSGTAGSVKVVIHFTDGADEQLADIRKSLEAMRSEDVSAFVLVGLERATGFDDLVSLEFGRGFRYSKPLRINQLDLDYELLEELDNIAERACCGVPCKCSGQRGDRGLPGPVGTKGGPGGPGYRGHPGDEGSPVSPAHGGSPLPVAHRMVIEVCAEIS</sequence>
<dbReference type="GO" id="GO:0005615">
    <property type="term" value="C:extracellular space"/>
    <property type="evidence" value="ECO:0007669"/>
    <property type="project" value="TreeGrafter"/>
</dbReference>
<keyword evidence="2" id="KW-0964">Secreted</keyword>
<dbReference type="InterPro" id="IPR036465">
    <property type="entry name" value="vWFA_dom_sf"/>
</dbReference>
<accession>A0A8X8BLH6</accession>
<dbReference type="Pfam" id="PF00092">
    <property type="entry name" value="VWA"/>
    <property type="match status" value="11"/>
</dbReference>
<feature type="domain" description="VWFA" evidence="9">
    <location>
        <begin position="293"/>
        <end position="469"/>
    </location>
</feature>
<evidence type="ECO:0000256" key="2">
    <source>
        <dbReference type="ARBA" id="ARBA00022525"/>
    </source>
</evidence>
<feature type="compositionally biased region" description="Polar residues" evidence="8">
    <location>
        <begin position="15"/>
        <end position="24"/>
    </location>
</feature>
<evidence type="ECO:0000256" key="7">
    <source>
        <dbReference type="ARBA" id="ARBA00023119"/>
    </source>
</evidence>
<evidence type="ECO:0000313" key="10">
    <source>
        <dbReference type="EMBL" id="KAG2459164.1"/>
    </source>
</evidence>
<dbReference type="GO" id="GO:0005581">
    <property type="term" value="C:collagen trimer"/>
    <property type="evidence" value="ECO:0007669"/>
    <property type="project" value="UniProtKB-KW"/>
</dbReference>
<keyword evidence="5" id="KW-0677">Repeat</keyword>
<keyword evidence="7" id="KW-0176">Collagen</keyword>